<evidence type="ECO:0000259" key="5">
    <source>
        <dbReference type="PROSITE" id="PS51468"/>
    </source>
</evidence>
<evidence type="ECO:0000313" key="7">
    <source>
        <dbReference type="Proteomes" id="UP000467164"/>
    </source>
</evidence>
<dbReference type="InterPro" id="IPR013694">
    <property type="entry name" value="VIT"/>
</dbReference>
<gene>
    <name evidence="6" type="ORF">MSHO_49730</name>
</gene>
<proteinExistence type="predicted"/>
<feature type="domain" description="VIT" evidence="5">
    <location>
        <begin position="21"/>
        <end position="149"/>
    </location>
</feature>
<dbReference type="PANTHER" id="PTHR45737:SF6">
    <property type="entry name" value="VON WILLEBRAND FACTOR A DOMAIN-CONTAINING PROTEIN 5A"/>
    <property type="match status" value="1"/>
</dbReference>
<dbReference type="SMART" id="SM00327">
    <property type="entry name" value="VWA"/>
    <property type="match status" value="1"/>
</dbReference>
<keyword evidence="1" id="KW-0175">Coiled coil</keyword>
<keyword evidence="3" id="KW-1133">Transmembrane helix</keyword>
<evidence type="ECO:0000256" key="3">
    <source>
        <dbReference type="SAM" id="Phobius"/>
    </source>
</evidence>
<feature type="region of interest" description="Disordered" evidence="2">
    <location>
        <begin position="702"/>
        <end position="750"/>
    </location>
</feature>
<organism evidence="6 7">
    <name type="scientific">Mycobacterium shottsii</name>
    <dbReference type="NCBI Taxonomy" id="133549"/>
    <lineage>
        <taxon>Bacteria</taxon>
        <taxon>Bacillati</taxon>
        <taxon>Actinomycetota</taxon>
        <taxon>Actinomycetes</taxon>
        <taxon>Mycobacteriales</taxon>
        <taxon>Mycobacteriaceae</taxon>
        <taxon>Mycobacterium</taxon>
        <taxon>Mycobacterium ulcerans group</taxon>
    </lineage>
</organism>
<keyword evidence="3" id="KW-0472">Membrane</keyword>
<dbReference type="InterPro" id="IPR025645">
    <property type="entry name" value="DUF4349"/>
</dbReference>
<dbReference type="InterPro" id="IPR036465">
    <property type="entry name" value="vWFA_dom_sf"/>
</dbReference>
<dbReference type="Pfam" id="PF08487">
    <property type="entry name" value="VIT"/>
    <property type="match status" value="1"/>
</dbReference>
<evidence type="ECO:0000256" key="2">
    <source>
        <dbReference type="SAM" id="MobiDB-lite"/>
    </source>
</evidence>
<dbReference type="Pfam" id="PF14257">
    <property type="entry name" value="DUF4349"/>
    <property type="match status" value="1"/>
</dbReference>
<dbReference type="InterPro" id="IPR002035">
    <property type="entry name" value="VWF_A"/>
</dbReference>
<dbReference type="PROSITE" id="PS50234">
    <property type="entry name" value="VWFA"/>
    <property type="match status" value="1"/>
</dbReference>
<feature type="coiled-coil region" evidence="1">
    <location>
        <begin position="839"/>
        <end position="889"/>
    </location>
</feature>
<evidence type="ECO:0008006" key="8">
    <source>
        <dbReference type="Google" id="ProtNLM"/>
    </source>
</evidence>
<reference evidence="6 7" key="1">
    <citation type="journal article" date="2019" name="Emerg. Microbes Infect.">
        <title>Comprehensive subspecies identification of 175 nontuberculous mycobacteria species based on 7547 genomic profiles.</title>
        <authorList>
            <person name="Matsumoto Y."/>
            <person name="Kinjo T."/>
            <person name="Motooka D."/>
            <person name="Nabeya D."/>
            <person name="Jung N."/>
            <person name="Uechi K."/>
            <person name="Horii T."/>
            <person name="Iida T."/>
            <person name="Fujita J."/>
            <person name="Nakamura S."/>
        </authorList>
    </citation>
    <scope>NUCLEOTIDE SEQUENCE [LARGE SCALE GENOMIC DNA]</scope>
    <source>
        <strain evidence="6 7">JCM 12657</strain>
    </source>
</reference>
<protein>
    <recommendedName>
        <fullName evidence="8">Inter-alpha-trypsin inhibitor domain-containing protein</fullName>
    </recommendedName>
</protein>
<dbReference type="Proteomes" id="UP000467164">
    <property type="component" value="Chromosome"/>
</dbReference>
<feature type="transmembrane region" description="Helical" evidence="3">
    <location>
        <begin position="935"/>
        <end position="960"/>
    </location>
</feature>
<dbReference type="RefSeq" id="WP_198965671.1">
    <property type="nucleotide sequence ID" value="NZ_AP022572.1"/>
</dbReference>
<dbReference type="PROSITE" id="PS51468">
    <property type="entry name" value="VIT"/>
    <property type="match status" value="1"/>
</dbReference>
<sequence>MTVRITPTTEADTTGPVAADGQPGPGALSTDRGGLPLERVDVGVDITGLTSRFELRQDFVNVFDVALEASYVFPLPDSAAVTRMRVSVDGRDVEAELREREAARRAYDEAIASGRSARILEEDGPDVFTIRVGNIVPGQRVTVALTIINPLTYEDGEATFRFPLVVAPRYIPGEPLADIAVGDGYADDTDAVPDASRITPPTLVAGFAHSVPVTIDVGIDPAGFNLSQVRSNMPAVTGADGRIQVTPGAPANRDFVLRLDYDAQELASSLVLVPDADGDEGTYQLTVLPPAGVAAPRPRHLVLVLDRSRSMAGWKMTAARRAASRIVDALTSDDRFAVLTFDDGIEYPVGLPAGLTEASDRHRYRAVEHLARVEARGDTEMLAPLRRALALLGREQVADTDDAVLILISDGQVGNEDQLLQELSGDLGRVRLHTIGVDEAVNAGFLRRLAGVGGGRCVLVDNEDRLDEALPGVIQRCARTPLATGLEVRAAGFRAIEDTVSPARLPDLLPGVPLVVSGRYRGSAPGSLTVRGATEAGADWSITVAAERCAVPAVTAQWARAHLRDLEDGYAAAPADTRDDVATRIVDTSLRFGVLCRFTAYVAGELRDGRVVAEGALHHRVIQPVAVPAPQSPPRVRGASQNAVATRRAEGSARGDSEAKRSKVRTVKLRNVVAVALVSALLVGTGWIWSLSGDSLSTATRDQSTGIVGGTPPEIADSIGIPETKGSLGGTENTVSLPEVPPPPRTPADGTYKRDIITNGSLQMVVAAPAQAADQLAVAVSDAGGRVDSRSERSGASSPTVSLVVRIPADKLDGVLADAKNLGEVESMSIGHTDVTSQRVDLDARIEALQTSVNRLRELMGRAGSVADLLAAESSLTERQAELDSLRAQRATLGDEISYATINVTLSSKPTVAPGGFLGALERGWQSLIATVDGLVLTIGFLLPWIPVLGVLVLAFVWVLRRKIFSRASRVGHGTDEDSETES</sequence>
<dbReference type="KEGG" id="msho:MSHO_49730"/>
<feature type="region of interest" description="Disordered" evidence="2">
    <location>
        <begin position="628"/>
        <end position="662"/>
    </location>
</feature>
<evidence type="ECO:0000313" key="6">
    <source>
        <dbReference type="EMBL" id="BBX59628.1"/>
    </source>
</evidence>
<evidence type="ECO:0000256" key="1">
    <source>
        <dbReference type="SAM" id="Coils"/>
    </source>
</evidence>
<feature type="compositionally biased region" description="Basic and acidic residues" evidence="2">
    <location>
        <begin position="647"/>
        <end position="661"/>
    </location>
</feature>
<feature type="compositionally biased region" description="Polar residues" evidence="2">
    <location>
        <begin position="1"/>
        <end position="12"/>
    </location>
</feature>
<feature type="domain" description="VWFA" evidence="4">
    <location>
        <begin position="300"/>
        <end position="473"/>
    </location>
</feature>
<keyword evidence="7" id="KW-1185">Reference proteome</keyword>
<name>A0A7I7LIG8_9MYCO</name>
<dbReference type="EMBL" id="AP022572">
    <property type="protein sequence ID" value="BBX59628.1"/>
    <property type="molecule type" value="Genomic_DNA"/>
</dbReference>
<dbReference type="Gene3D" id="3.40.50.410">
    <property type="entry name" value="von Willebrand factor, type A domain"/>
    <property type="match status" value="1"/>
</dbReference>
<feature type="compositionally biased region" description="Low complexity" evidence="2">
    <location>
        <begin position="628"/>
        <end position="637"/>
    </location>
</feature>
<evidence type="ECO:0000259" key="4">
    <source>
        <dbReference type="PROSITE" id="PS50234"/>
    </source>
</evidence>
<feature type="region of interest" description="Disordered" evidence="2">
    <location>
        <begin position="1"/>
        <end position="34"/>
    </location>
</feature>
<dbReference type="SUPFAM" id="SSF53300">
    <property type="entry name" value="vWA-like"/>
    <property type="match status" value="1"/>
</dbReference>
<dbReference type="SMART" id="SM00609">
    <property type="entry name" value="VIT"/>
    <property type="match status" value="1"/>
</dbReference>
<dbReference type="PANTHER" id="PTHR45737">
    <property type="entry name" value="VON WILLEBRAND FACTOR A DOMAIN-CONTAINING PROTEIN 5A"/>
    <property type="match status" value="1"/>
</dbReference>
<dbReference type="AlphaFoldDB" id="A0A7I7LIG8"/>
<dbReference type="Pfam" id="PF13768">
    <property type="entry name" value="VWA_3"/>
    <property type="match status" value="1"/>
</dbReference>
<keyword evidence="3" id="KW-0812">Transmembrane</keyword>
<accession>A0A7I7LIG8</accession>